<proteinExistence type="predicted"/>
<keyword evidence="2" id="KW-1185">Reference proteome</keyword>
<comment type="caution">
    <text evidence="1">The sequence shown here is derived from an EMBL/GenBank/DDBJ whole genome shotgun (WGS) entry which is preliminary data.</text>
</comment>
<gene>
    <name evidence="1" type="ORF">J3495_13100</name>
</gene>
<protein>
    <submittedName>
        <fullName evidence="1">Uncharacterized protein</fullName>
    </submittedName>
</protein>
<name>A0A941AXC8_9FLAO</name>
<organism evidence="1 2">
    <name type="scientific">Flavobacterium geliluteum</name>
    <dbReference type="NCBI Taxonomy" id="2816120"/>
    <lineage>
        <taxon>Bacteria</taxon>
        <taxon>Pseudomonadati</taxon>
        <taxon>Bacteroidota</taxon>
        <taxon>Flavobacteriia</taxon>
        <taxon>Flavobacteriales</taxon>
        <taxon>Flavobacteriaceae</taxon>
        <taxon>Flavobacterium</taxon>
    </lineage>
</organism>
<dbReference type="RefSeq" id="WP_210666996.1">
    <property type="nucleotide sequence ID" value="NZ_JAGFBV010000021.1"/>
</dbReference>
<evidence type="ECO:0000313" key="2">
    <source>
        <dbReference type="Proteomes" id="UP000675047"/>
    </source>
</evidence>
<evidence type="ECO:0000313" key="1">
    <source>
        <dbReference type="EMBL" id="MBP4139015.1"/>
    </source>
</evidence>
<dbReference type="AlphaFoldDB" id="A0A941AXC8"/>
<accession>A0A941AXC8</accession>
<sequence length="131" mass="15565">MRRIVVFFVYFSFLLFCGGKYLNASIHPNKDFYSHHFGKKHHVKISTQEPGSSIIEEADLDLEEEFLNKDDVTNKTTREFFVVKYNSPEKWFPTFSPSFCLNDDYYKRLQFSLPYSGKTNPIYITQRVLRI</sequence>
<dbReference type="Proteomes" id="UP000675047">
    <property type="component" value="Unassembled WGS sequence"/>
</dbReference>
<reference evidence="1 2" key="1">
    <citation type="submission" date="2021-03" db="EMBL/GenBank/DDBJ databases">
        <title>Flavobacterium Flabelliformis Sp. Nov. And Flavobacterium Geliluteum Sp. Nov., Two Novel Multidrug Resistant Psychrophilic Species Isolated From Antarctica.</title>
        <authorList>
            <person name="Kralova S."/>
            <person name="Busse H.J."/>
            <person name="Bezdicek M."/>
            <person name="Nykrynova M."/>
            <person name="Kroupova E."/>
            <person name="Krsek D."/>
            <person name="Sedlacek I."/>
        </authorList>
    </citation>
    <scope>NUCLEOTIDE SEQUENCE [LARGE SCALE GENOMIC DNA]</scope>
    <source>
        <strain evidence="1 2">P7388</strain>
    </source>
</reference>
<dbReference type="EMBL" id="JAGFBV010000021">
    <property type="protein sequence ID" value="MBP4139015.1"/>
    <property type="molecule type" value="Genomic_DNA"/>
</dbReference>